<sequence>MDSAVVIFMIIIILQNVVDSQGTSLTSQLLQLLVRSQVSPEEIQKPYVDESSPDEETMDDPPDYVAYDKPVARVIKDYYKIEQANKNKALIDTEIAKEREVPYISAPNFDQEDKTGQMPLLPAGKISNDDPNLINMLDYARPTRTYMLDSLPQQQEPQQQQLWNSQNPTYTRTQTPIEPPVLFLTFDELVDDLNHKDNNNYKDNKADMSPRAQEELSTIRPVFHPAVRPVVSPALLSESEPQTNPWAPYIESIRNEYKRETQKLRSEIETLQNLVALYKEKVDNLSNRLDEPKKTLPNNNQTISIDVIDHLQKKVKQLQKKIERQQQESQITDLEIFNVPETPNENLINVVMSVAKNMGTDIEYRDIVFAERKGPVDELAEIPNKELLGRPIVVRLANSNIRDQLVRSARLRQGPNTTVVIRERLTQSVKKLFHRTHQAANDHDWKFVWIKHGKIFTKKSENEPTRLIKSDADIKRVFGETVADTVKEFLYDNYQ</sequence>
<name>A0A922MLJ8_SPOEX</name>
<dbReference type="Pfam" id="PF25298">
    <property type="entry name" value="Baculo_FP_2nd"/>
    <property type="match status" value="1"/>
</dbReference>
<organism evidence="5 6">
    <name type="scientific">Spodoptera exigua</name>
    <name type="common">Beet armyworm</name>
    <name type="synonym">Noctua fulgens</name>
    <dbReference type="NCBI Taxonomy" id="7107"/>
    <lineage>
        <taxon>Eukaryota</taxon>
        <taxon>Metazoa</taxon>
        <taxon>Ecdysozoa</taxon>
        <taxon>Arthropoda</taxon>
        <taxon>Hexapoda</taxon>
        <taxon>Insecta</taxon>
        <taxon>Pterygota</taxon>
        <taxon>Neoptera</taxon>
        <taxon>Endopterygota</taxon>
        <taxon>Lepidoptera</taxon>
        <taxon>Glossata</taxon>
        <taxon>Ditrysia</taxon>
        <taxon>Noctuoidea</taxon>
        <taxon>Noctuidae</taxon>
        <taxon>Amphipyrinae</taxon>
        <taxon>Spodoptera</taxon>
    </lineage>
</organism>
<feature type="region of interest" description="Disordered" evidence="2">
    <location>
        <begin position="43"/>
        <end position="62"/>
    </location>
</feature>
<accession>A0A922MLJ8</accession>
<feature type="signal peptide" evidence="3">
    <location>
        <begin position="1"/>
        <end position="20"/>
    </location>
</feature>
<dbReference type="EMBL" id="JACEFF010000403">
    <property type="protein sequence ID" value="KAH9638317.1"/>
    <property type="molecule type" value="Genomic_DNA"/>
</dbReference>
<feature type="domain" description="FP protein C-terminal" evidence="4">
    <location>
        <begin position="426"/>
        <end position="477"/>
    </location>
</feature>
<evidence type="ECO:0000313" key="5">
    <source>
        <dbReference type="EMBL" id="KAH9638317.1"/>
    </source>
</evidence>
<feature type="compositionally biased region" description="Acidic residues" evidence="2">
    <location>
        <begin position="51"/>
        <end position="62"/>
    </location>
</feature>
<comment type="caution">
    <text evidence="5">The sequence shown here is derived from an EMBL/GenBank/DDBJ whole genome shotgun (WGS) entry which is preliminary data.</text>
</comment>
<evidence type="ECO:0000256" key="1">
    <source>
        <dbReference type="SAM" id="Coils"/>
    </source>
</evidence>
<evidence type="ECO:0000256" key="2">
    <source>
        <dbReference type="SAM" id="MobiDB-lite"/>
    </source>
</evidence>
<feature type="chain" id="PRO_5037249226" description="FP protein C-terminal domain-containing protein" evidence="3">
    <location>
        <begin position="21"/>
        <end position="495"/>
    </location>
</feature>
<keyword evidence="1" id="KW-0175">Coiled coil</keyword>
<proteinExistence type="predicted"/>
<dbReference type="AlphaFoldDB" id="A0A922MLJ8"/>
<feature type="coiled-coil region" evidence="1">
    <location>
        <begin position="250"/>
        <end position="335"/>
    </location>
</feature>
<reference evidence="5" key="1">
    <citation type="journal article" date="2021" name="G3 (Bethesda)">
        <title>Genome and transcriptome analysis of the beet armyworm Spodoptera exigua reveals targets for pest control. .</title>
        <authorList>
            <person name="Simon S."/>
            <person name="Breeschoten T."/>
            <person name="Jansen H.J."/>
            <person name="Dirks R.P."/>
            <person name="Schranz M.E."/>
            <person name="Ros V.I.D."/>
        </authorList>
    </citation>
    <scope>NUCLEOTIDE SEQUENCE</scope>
    <source>
        <strain evidence="5">TB_SE_WUR_2020</strain>
    </source>
</reference>
<gene>
    <name evidence="5" type="ORF">HF086_016304</name>
</gene>
<keyword evidence="3" id="KW-0732">Signal</keyword>
<evidence type="ECO:0000313" key="6">
    <source>
        <dbReference type="Proteomes" id="UP000814243"/>
    </source>
</evidence>
<protein>
    <recommendedName>
        <fullName evidence="4">FP protein C-terminal domain-containing protein</fullName>
    </recommendedName>
</protein>
<evidence type="ECO:0000256" key="3">
    <source>
        <dbReference type="SAM" id="SignalP"/>
    </source>
</evidence>
<dbReference type="InterPro" id="IPR057251">
    <property type="entry name" value="FP_C"/>
</dbReference>
<dbReference type="Proteomes" id="UP000814243">
    <property type="component" value="Unassembled WGS sequence"/>
</dbReference>
<evidence type="ECO:0000259" key="4">
    <source>
        <dbReference type="Pfam" id="PF25298"/>
    </source>
</evidence>